<dbReference type="PATRIC" id="fig|1430899.3.peg.1683"/>
<evidence type="ECO:0008006" key="4">
    <source>
        <dbReference type="Google" id="ProtNLM"/>
    </source>
</evidence>
<dbReference type="InterPro" id="IPR047928">
    <property type="entry name" value="Perm_prefix_1"/>
</dbReference>
<keyword evidence="1" id="KW-0812">Transmembrane</keyword>
<sequence>MRRIYEFVDKIFEDVPNSDRALQVKEEILLDMEEKVYDLMEEGKSQEDAINKVLVDFGDIDEIKAELKIGGSKKLAYAKLNLDFAIWGSILFIILFIFINFYYTPNTIWFVYPTFGILWWPLSMFYYWHRKKEELK</sequence>
<dbReference type="EMBL" id="AZHO01000021">
    <property type="protein sequence ID" value="KMT59106.1"/>
    <property type="molecule type" value="Genomic_DNA"/>
</dbReference>
<keyword evidence="1" id="KW-0472">Membrane</keyword>
<keyword evidence="1" id="KW-1133">Transmembrane helix</keyword>
<evidence type="ECO:0000256" key="1">
    <source>
        <dbReference type="SAM" id="Phobius"/>
    </source>
</evidence>
<dbReference type="OrthoDB" id="9815852at2"/>
<dbReference type="NCBIfam" id="NF038403">
    <property type="entry name" value="perm_prefix_1"/>
    <property type="match status" value="1"/>
</dbReference>
<keyword evidence="3" id="KW-1185">Reference proteome</keyword>
<organism evidence="2 3">
    <name type="scientific">Listeria fleischmannii 1991</name>
    <dbReference type="NCBI Taxonomy" id="1430899"/>
    <lineage>
        <taxon>Bacteria</taxon>
        <taxon>Bacillati</taxon>
        <taxon>Bacillota</taxon>
        <taxon>Bacilli</taxon>
        <taxon>Bacillales</taxon>
        <taxon>Listeriaceae</taxon>
        <taxon>Listeria</taxon>
    </lineage>
</organism>
<feature type="transmembrane region" description="Helical" evidence="1">
    <location>
        <begin position="84"/>
        <end position="103"/>
    </location>
</feature>
<comment type="caution">
    <text evidence="2">The sequence shown here is derived from an EMBL/GenBank/DDBJ whole genome shotgun (WGS) entry which is preliminary data.</text>
</comment>
<reference evidence="2 3" key="1">
    <citation type="journal article" date="2015" name="Genome Biol. Evol.">
        <title>Comparative Genomics of Listeria Sensu Lato: Genus-Wide Differences in Evolutionary Dynamics and the Progressive Gain of Complex, Potentially Pathogenicity-Related Traits through Lateral Gene Transfer.</title>
        <authorList>
            <person name="Chiara M."/>
            <person name="Caruso M."/>
            <person name="D'Erchia A.M."/>
            <person name="Manzari C."/>
            <person name="Fraccalvieri R."/>
            <person name="Goffredo E."/>
            <person name="Latorre L."/>
            <person name="Miccolupo A."/>
            <person name="Padalino I."/>
            <person name="Santagada G."/>
            <person name="Chiocco D."/>
            <person name="Pesole G."/>
            <person name="Horner D.S."/>
            <person name="Parisi A."/>
        </authorList>
    </citation>
    <scope>NUCLEOTIDE SEQUENCE [LARGE SCALE GENOMIC DNA]</scope>
    <source>
        <strain evidence="2 3">1991</strain>
    </source>
</reference>
<gene>
    <name evidence="2" type="ORF">X560_1647</name>
</gene>
<dbReference type="RefSeq" id="WP_059140071.1">
    <property type="nucleotide sequence ID" value="NZ_KQ130616.1"/>
</dbReference>
<proteinExistence type="predicted"/>
<name>A0A0J8J480_9LIST</name>
<evidence type="ECO:0000313" key="2">
    <source>
        <dbReference type="EMBL" id="KMT59106.1"/>
    </source>
</evidence>
<dbReference type="AlphaFoldDB" id="A0A0J8J480"/>
<protein>
    <recommendedName>
        <fullName evidence="4">2TM domain-containing protein</fullName>
    </recommendedName>
</protein>
<dbReference type="Proteomes" id="UP000052258">
    <property type="component" value="Unassembled WGS sequence"/>
</dbReference>
<evidence type="ECO:0000313" key="3">
    <source>
        <dbReference type="Proteomes" id="UP000052258"/>
    </source>
</evidence>
<feature type="transmembrane region" description="Helical" evidence="1">
    <location>
        <begin position="109"/>
        <end position="128"/>
    </location>
</feature>
<accession>A0A0J8J480</accession>